<dbReference type="AlphaFoldDB" id="A0A2S6GLF9"/>
<dbReference type="Proteomes" id="UP000238071">
    <property type="component" value="Unassembled WGS sequence"/>
</dbReference>
<dbReference type="EMBL" id="PTIY01000018">
    <property type="protein sequence ID" value="PPK65996.1"/>
    <property type="molecule type" value="Genomic_DNA"/>
</dbReference>
<protein>
    <submittedName>
        <fullName evidence="2">Uncharacterized protein DUF4255</fullName>
    </submittedName>
</protein>
<sequence>MIADVLVFLKNRLNAHFHSLSGAGLADAGEDKVVFVDGDQKPDSTSFKLGAVSLLLFNIERDVINRQADNYVRVADDGSTRKVSPEININLHILFVAKFKDYEQSLHYLSMILSYFQANHYLDRQNAPELGNPIDHLVLELNTLTTTQQNELWGILRSSYLPSLVYKVKALTFVDDGGMPAADISEIILNQERL</sequence>
<dbReference type="RefSeq" id="WP_104425102.1">
    <property type="nucleotide sequence ID" value="NZ_PTIY01000018.1"/>
</dbReference>
<dbReference type="Pfam" id="PF14065">
    <property type="entry name" value="Pvc16_N"/>
    <property type="match status" value="1"/>
</dbReference>
<name>A0A2S6GLF9_9GAMM</name>
<organism evidence="2 3">
    <name type="scientific">Methylobacter tundripaludum</name>
    <dbReference type="NCBI Taxonomy" id="173365"/>
    <lineage>
        <taxon>Bacteria</taxon>
        <taxon>Pseudomonadati</taxon>
        <taxon>Pseudomonadota</taxon>
        <taxon>Gammaproteobacteria</taxon>
        <taxon>Methylococcales</taxon>
        <taxon>Methylococcaceae</taxon>
        <taxon>Methylobacter</taxon>
    </lineage>
</organism>
<evidence type="ECO:0000259" key="1">
    <source>
        <dbReference type="Pfam" id="PF14065"/>
    </source>
</evidence>
<keyword evidence="3" id="KW-1185">Reference proteome</keyword>
<dbReference type="InterPro" id="IPR025351">
    <property type="entry name" value="Pvc16_N"/>
</dbReference>
<reference evidence="2 3" key="1">
    <citation type="submission" date="2018-02" db="EMBL/GenBank/DDBJ databases">
        <title>Subsurface microbial communities from deep shales in Ohio and West Virginia, USA.</title>
        <authorList>
            <person name="Wrighton K."/>
        </authorList>
    </citation>
    <scope>NUCLEOTIDE SEQUENCE [LARGE SCALE GENOMIC DNA]</scope>
    <source>
        <strain evidence="2 3">OWC-G53F</strain>
    </source>
</reference>
<evidence type="ECO:0000313" key="3">
    <source>
        <dbReference type="Proteomes" id="UP000238071"/>
    </source>
</evidence>
<accession>A0A2S6GLF9</accession>
<proteinExistence type="predicted"/>
<comment type="caution">
    <text evidence="2">The sequence shown here is derived from an EMBL/GenBank/DDBJ whole genome shotgun (WGS) entry which is preliminary data.</text>
</comment>
<feature type="domain" description="Pvc16 N-terminal" evidence="1">
    <location>
        <begin position="6"/>
        <end position="176"/>
    </location>
</feature>
<dbReference type="OrthoDB" id="7560784at2"/>
<gene>
    <name evidence="2" type="ORF">B0F88_11828</name>
</gene>
<evidence type="ECO:0000313" key="2">
    <source>
        <dbReference type="EMBL" id="PPK65996.1"/>
    </source>
</evidence>